<dbReference type="EMBL" id="MU118135">
    <property type="protein sequence ID" value="KAF9644501.1"/>
    <property type="molecule type" value="Genomic_DNA"/>
</dbReference>
<accession>A0ACB6Z4I1</accession>
<gene>
    <name evidence="1" type="ORF">BDM02DRAFT_3121788</name>
</gene>
<reference evidence="1" key="2">
    <citation type="journal article" date="2020" name="Nat. Commun.">
        <title>Large-scale genome sequencing of mycorrhizal fungi provides insights into the early evolution of symbiotic traits.</title>
        <authorList>
            <person name="Miyauchi S."/>
            <person name="Kiss E."/>
            <person name="Kuo A."/>
            <person name="Drula E."/>
            <person name="Kohler A."/>
            <person name="Sanchez-Garcia M."/>
            <person name="Morin E."/>
            <person name="Andreopoulos B."/>
            <person name="Barry K.W."/>
            <person name="Bonito G."/>
            <person name="Buee M."/>
            <person name="Carver A."/>
            <person name="Chen C."/>
            <person name="Cichocki N."/>
            <person name="Clum A."/>
            <person name="Culley D."/>
            <person name="Crous P.W."/>
            <person name="Fauchery L."/>
            <person name="Girlanda M."/>
            <person name="Hayes R.D."/>
            <person name="Keri Z."/>
            <person name="LaButti K."/>
            <person name="Lipzen A."/>
            <person name="Lombard V."/>
            <person name="Magnuson J."/>
            <person name="Maillard F."/>
            <person name="Murat C."/>
            <person name="Nolan M."/>
            <person name="Ohm R.A."/>
            <person name="Pangilinan J."/>
            <person name="Pereira M.F."/>
            <person name="Perotto S."/>
            <person name="Peter M."/>
            <person name="Pfister S."/>
            <person name="Riley R."/>
            <person name="Sitrit Y."/>
            <person name="Stielow J.B."/>
            <person name="Szollosi G."/>
            <person name="Zifcakova L."/>
            <person name="Stursova M."/>
            <person name="Spatafora J.W."/>
            <person name="Tedersoo L."/>
            <person name="Vaario L.M."/>
            <person name="Yamada A."/>
            <person name="Yan M."/>
            <person name="Wang P."/>
            <person name="Xu J."/>
            <person name="Bruns T."/>
            <person name="Baldrian P."/>
            <person name="Vilgalys R."/>
            <person name="Dunand C."/>
            <person name="Henrissat B."/>
            <person name="Grigoriev I.V."/>
            <person name="Hibbett D."/>
            <person name="Nagy L.G."/>
            <person name="Martin F.M."/>
        </authorList>
    </citation>
    <scope>NUCLEOTIDE SEQUENCE</scope>
    <source>
        <strain evidence="1">P2</strain>
    </source>
</reference>
<sequence>MWIVTALFKPFAYVSVPYLILKYATDTNPTARYCFRVVAYYSALGFCSVWGMIVAAGMSLAGHRFDINWVVARSFYTLAGKLLDIKFVVEGEEHLDTRPAVLVGNHQSGLDILFLGRIFPKHASIMAKKELAWAPLLGGYLSASGAVFVDRGNNTAAVQSLKAAGDFMKKNTTSLWLFPEGTRSMRKHHDLLPFKKGAFHTAIQAGVPVTPVVCENYWRLYHKGHFEGGVLKIRVLPPISTTGLTVADVGDLATRTREQMLEALRDISEPLDSQPQPPPKKDTVSVPQTGDIREQTPTPNLPSIDTTPVEHSRESDTEAEPSTPSVSSSRRGGSENGVETEEDEGMVLVGRPDQK</sequence>
<keyword evidence="2" id="KW-1185">Reference proteome</keyword>
<evidence type="ECO:0000313" key="2">
    <source>
        <dbReference type="Proteomes" id="UP000886501"/>
    </source>
</evidence>
<evidence type="ECO:0000313" key="1">
    <source>
        <dbReference type="EMBL" id="KAF9644501.1"/>
    </source>
</evidence>
<organism evidence="1 2">
    <name type="scientific">Thelephora ganbajun</name>
    <name type="common">Ganba fungus</name>
    <dbReference type="NCBI Taxonomy" id="370292"/>
    <lineage>
        <taxon>Eukaryota</taxon>
        <taxon>Fungi</taxon>
        <taxon>Dikarya</taxon>
        <taxon>Basidiomycota</taxon>
        <taxon>Agaricomycotina</taxon>
        <taxon>Agaricomycetes</taxon>
        <taxon>Thelephorales</taxon>
        <taxon>Thelephoraceae</taxon>
        <taxon>Thelephora</taxon>
    </lineage>
</organism>
<comment type="caution">
    <text evidence="1">The sequence shown here is derived from an EMBL/GenBank/DDBJ whole genome shotgun (WGS) entry which is preliminary data.</text>
</comment>
<protein>
    <submittedName>
        <fullName evidence="1">1-acylglycerol-3-phosphate O</fullName>
    </submittedName>
</protein>
<proteinExistence type="predicted"/>
<reference evidence="1" key="1">
    <citation type="submission" date="2019-10" db="EMBL/GenBank/DDBJ databases">
        <authorList>
            <consortium name="DOE Joint Genome Institute"/>
            <person name="Kuo A."/>
            <person name="Miyauchi S."/>
            <person name="Kiss E."/>
            <person name="Drula E."/>
            <person name="Kohler A."/>
            <person name="Sanchez-Garcia M."/>
            <person name="Andreopoulos B."/>
            <person name="Barry K.W."/>
            <person name="Bonito G."/>
            <person name="Buee M."/>
            <person name="Carver A."/>
            <person name="Chen C."/>
            <person name="Cichocki N."/>
            <person name="Clum A."/>
            <person name="Culley D."/>
            <person name="Crous P.W."/>
            <person name="Fauchery L."/>
            <person name="Girlanda M."/>
            <person name="Hayes R."/>
            <person name="Keri Z."/>
            <person name="Labutti K."/>
            <person name="Lipzen A."/>
            <person name="Lombard V."/>
            <person name="Magnuson J."/>
            <person name="Maillard F."/>
            <person name="Morin E."/>
            <person name="Murat C."/>
            <person name="Nolan M."/>
            <person name="Ohm R."/>
            <person name="Pangilinan J."/>
            <person name="Pereira M."/>
            <person name="Perotto S."/>
            <person name="Peter M."/>
            <person name="Riley R."/>
            <person name="Sitrit Y."/>
            <person name="Stielow B."/>
            <person name="Szollosi G."/>
            <person name="Zifcakova L."/>
            <person name="Stursova M."/>
            <person name="Spatafora J.W."/>
            <person name="Tedersoo L."/>
            <person name="Vaario L.-M."/>
            <person name="Yamada A."/>
            <person name="Yan M."/>
            <person name="Wang P."/>
            <person name="Xu J."/>
            <person name="Bruns T."/>
            <person name="Baldrian P."/>
            <person name="Vilgalys R."/>
            <person name="Henrissat B."/>
            <person name="Grigoriev I.V."/>
            <person name="Hibbett D."/>
            <person name="Nagy L.G."/>
            <person name="Martin F.M."/>
        </authorList>
    </citation>
    <scope>NUCLEOTIDE SEQUENCE</scope>
    <source>
        <strain evidence="1">P2</strain>
    </source>
</reference>
<name>A0ACB6Z4I1_THEGA</name>
<dbReference type="Proteomes" id="UP000886501">
    <property type="component" value="Unassembled WGS sequence"/>
</dbReference>